<accession>A0ABU3W3V9</accession>
<evidence type="ECO:0000259" key="1">
    <source>
        <dbReference type="Pfam" id="PF21762"/>
    </source>
</evidence>
<dbReference type="InterPro" id="IPR048519">
    <property type="entry name" value="Gfd2/YDR514C-like_C"/>
</dbReference>
<reference evidence="2 3" key="1">
    <citation type="submission" date="2023-10" db="EMBL/GenBank/DDBJ databases">
        <title>Characteristics and mechanism of a salt-tolerant marine origin heterotrophic nitrifying- aerobic denitrifying bacteria Marinobacter xestospongiae HN1.</title>
        <authorList>
            <person name="Qi R."/>
        </authorList>
    </citation>
    <scope>NUCLEOTIDE SEQUENCE [LARGE SCALE GENOMIC DNA]</scope>
    <source>
        <strain evidence="2 3">HN1</strain>
    </source>
</reference>
<evidence type="ECO:0000313" key="3">
    <source>
        <dbReference type="Proteomes" id="UP001269819"/>
    </source>
</evidence>
<keyword evidence="3" id="KW-1185">Reference proteome</keyword>
<organism evidence="2 3">
    <name type="scientific">Marinobacter xestospongiae</name>
    <dbReference type="NCBI Taxonomy" id="994319"/>
    <lineage>
        <taxon>Bacteria</taxon>
        <taxon>Pseudomonadati</taxon>
        <taxon>Pseudomonadota</taxon>
        <taxon>Gammaproteobacteria</taxon>
        <taxon>Pseudomonadales</taxon>
        <taxon>Marinobacteraceae</taxon>
        <taxon>Marinobacter</taxon>
    </lineage>
</organism>
<dbReference type="EMBL" id="JAWIIJ010000036">
    <property type="protein sequence ID" value="MDV2081235.1"/>
    <property type="molecule type" value="Genomic_DNA"/>
</dbReference>
<comment type="caution">
    <text evidence="2">The sequence shown here is derived from an EMBL/GenBank/DDBJ whole genome shotgun (WGS) entry which is preliminary data.</text>
</comment>
<dbReference type="RefSeq" id="WP_316975505.1">
    <property type="nucleotide sequence ID" value="NZ_JAWIIJ010000036.1"/>
</dbReference>
<gene>
    <name evidence="2" type="ORF">RYS15_21330</name>
</gene>
<name>A0ABU3W3V9_9GAMM</name>
<protein>
    <recommendedName>
        <fullName evidence="1">Gfd2/YDR514C-like C-terminal domain-containing protein</fullName>
    </recommendedName>
</protein>
<dbReference type="InterPro" id="IPR040151">
    <property type="entry name" value="Gfd2/YDR514C-like"/>
</dbReference>
<proteinExistence type="predicted"/>
<feature type="domain" description="Gfd2/YDR514C-like C-terminal" evidence="1">
    <location>
        <begin position="52"/>
        <end position="206"/>
    </location>
</feature>
<dbReference type="Proteomes" id="UP001269819">
    <property type="component" value="Unassembled WGS sequence"/>
</dbReference>
<dbReference type="PANTHER" id="PTHR28083:SF1">
    <property type="entry name" value="GOOD FOR FULL DBP5 ACTIVITY PROTEIN 2"/>
    <property type="match status" value="1"/>
</dbReference>
<dbReference type="InterPro" id="IPR012337">
    <property type="entry name" value="RNaseH-like_sf"/>
</dbReference>
<dbReference type="Pfam" id="PF21762">
    <property type="entry name" value="DEDDh_C"/>
    <property type="match status" value="1"/>
</dbReference>
<sequence>MTEDIEYKFSLRKRYLGRASFLDLERIKKHRIRALAHAEEIEKILNEGNQIIGIDCEMFEYDHSKTTEIGLGYLTKSGVKSEHIIISDFYHLRNGDRVPDNKDNFIFGKSKIMSWLKAESYIKNKFKDSKYVFGHALKGDLSQLGVKSPGQSRFDTANLHMQLQIAKEGVYTNKKTRLSKISETHTPKLSKTPYHNAGNDIHVTGSVLHRLGNKKYVNLYLGKLNESEFSDRYKDDEINRILLLLPKLNEDLRRFISINKISLSYAISNRNHLEKILSSQQNIYRRMLRYGGKDFWEDKVDLGLVGNFFTLATLAPLQKFT</sequence>
<dbReference type="SUPFAM" id="SSF53098">
    <property type="entry name" value="Ribonuclease H-like"/>
    <property type="match status" value="1"/>
</dbReference>
<dbReference type="PANTHER" id="PTHR28083">
    <property type="entry name" value="GOOD FOR FULL DBP5 ACTIVITY PROTEIN 2"/>
    <property type="match status" value="1"/>
</dbReference>
<evidence type="ECO:0000313" key="2">
    <source>
        <dbReference type="EMBL" id="MDV2081235.1"/>
    </source>
</evidence>